<evidence type="ECO:0000313" key="1">
    <source>
        <dbReference type="EMBL" id="PUU79644.1"/>
    </source>
</evidence>
<organism evidence="1 2">
    <name type="scientific">Tuber borchii</name>
    <name type="common">White truffle</name>
    <dbReference type="NCBI Taxonomy" id="42251"/>
    <lineage>
        <taxon>Eukaryota</taxon>
        <taxon>Fungi</taxon>
        <taxon>Dikarya</taxon>
        <taxon>Ascomycota</taxon>
        <taxon>Pezizomycotina</taxon>
        <taxon>Pezizomycetes</taxon>
        <taxon>Pezizales</taxon>
        <taxon>Tuberaceae</taxon>
        <taxon>Tuber</taxon>
    </lineage>
</organism>
<gene>
    <name evidence="1" type="ORF">B9Z19DRAFT_802905</name>
</gene>
<comment type="caution">
    <text evidence="1">The sequence shown here is derived from an EMBL/GenBank/DDBJ whole genome shotgun (WGS) entry which is preliminary data.</text>
</comment>
<evidence type="ECO:0000313" key="2">
    <source>
        <dbReference type="Proteomes" id="UP000244722"/>
    </source>
</evidence>
<protein>
    <submittedName>
        <fullName evidence="1">Uncharacterized protein</fullName>
    </submittedName>
</protein>
<dbReference type="OrthoDB" id="4138164at2759"/>
<accession>A0A2T6ZW32</accession>
<dbReference type="Proteomes" id="UP000244722">
    <property type="component" value="Unassembled WGS sequence"/>
</dbReference>
<dbReference type="EMBL" id="NESQ01000085">
    <property type="protein sequence ID" value="PUU79644.1"/>
    <property type="molecule type" value="Genomic_DNA"/>
</dbReference>
<keyword evidence="2" id="KW-1185">Reference proteome</keyword>
<reference evidence="1 2" key="1">
    <citation type="submission" date="2017-04" db="EMBL/GenBank/DDBJ databases">
        <title>Draft genome sequence of Tuber borchii Vittad., a whitish edible truffle.</title>
        <authorList>
            <consortium name="DOE Joint Genome Institute"/>
            <person name="Murat C."/>
            <person name="Kuo A."/>
            <person name="Barry K.W."/>
            <person name="Clum A."/>
            <person name="Dockter R.B."/>
            <person name="Fauchery L."/>
            <person name="Iotti M."/>
            <person name="Kohler A."/>
            <person name="Labutti K."/>
            <person name="Lindquist E.A."/>
            <person name="Lipzen A."/>
            <person name="Ohm R.A."/>
            <person name="Wang M."/>
            <person name="Grigoriev I.V."/>
            <person name="Zambonelli A."/>
            <person name="Martin F.M."/>
        </authorList>
    </citation>
    <scope>NUCLEOTIDE SEQUENCE [LARGE SCALE GENOMIC DNA]</scope>
    <source>
        <strain evidence="1 2">Tbo3840</strain>
    </source>
</reference>
<sequence length="756" mass="83532">MSQHVKGPMPIAVILCSFKDVPIPNYHPKYYHDFVSSSGRGGLFDYWRDVSYNNIDLSGSEVFGWFTMRYSFSLDCAKGVGQEEKTLSFWMKEGRRLAAENMIDLSRFRGVIIVVNAPVGTAWEGNTCLLDLNCWGQGGWKWCRRCHLLAYNGDGKIGKCLEGGEHDHPPWSPDYRLSVNGADPRGQLGWRKCRKCRCLFYGNRDPSECPGGFCHEFYGSSNYSLSTIPMGISRGGWKWCCKCEGLVYPANTRSVCSAKGFHETRASSVYHLVQADSNFNATQGAHQTGHILLGLSTHAMVGPDNDGEDCWDIMAGGFENRSSHDASHYRRAGPGLSAATLTKLGWVPEDRIFTFTKPNFGKIAAHHAELKLVPLNAPEKNGYLVARIASRDHVYTIELRKATLWDAGIGQTTVLIHELRSEYTTMTKGWRVCRLCHALTDVRTTVCPAGSFHDHSRSGNYKLPYNNGPGDDGWHPCTMCQSLVHHTASPVSCPADSVHHLDLSKKFTLTPSNSNAEGQPGWKRCSKCHVLSFTGHSGTKGACPGGGTHEHSGSPDYTLLHNTPDSIPADIEREDNWRWCRKCECLAYAGYPLCVSGGPHDLSGSMDYALKELSFRHPYRAHMACKKCFCVFRTGIVGCGPCASGGNHSADGTPLTLAPTTASFENTNGQDGWKFCEKCHLLLHSPGSPGYCAAGGDHDVQKSSNYRIACFSMEKTYLIGTNWIGGAFVDRVRGIRIHVDEELDEEGRLSIKLVWK</sequence>
<proteinExistence type="predicted"/>
<name>A0A2T6ZW32_TUBBO</name>
<dbReference type="AlphaFoldDB" id="A0A2T6ZW32"/>